<dbReference type="PANTHER" id="PTHR13061">
    <property type="entry name" value="DYNACTIN SUBUNIT P25"/>
    <property type="match status" value="1"/>
</dbReference>
<sequence>MVSALRSLQGIRPRLGARVHVDPAAVVIGDVELADDVSIWPTAVLRGDVGAIRIGRASNIQDGAIIHVTHDGPWSPGGGDTEIGEGVTVGHGVVIHAARIEDHCLIGIRATILDGAIIHRHAIIAAGSLVPPGKVVGEGELWMGQPARRVRALEPAEIERLHYSAEHYVRIKDRYLAESRD</sequence>
<dbReference type="Proteomes" id="UP000005234">
    <property type="component" value="Chromosome"/>
</dbReference>
<keyword evidence="1" id="KW-0808">Transferase</keyword>
<gene>
    <name evidence="1" type="ordered locus">Fraau_3088</name>
</gene>
<protein>
    <submittedName>
        <fullName evidence="1">Isoleucine patch superfamily enzyme, carbonic anhydrase/acetyltransferase</fullName>
    </submittedName>
</protein>
<dbReference type="Pfam" id="PF00132">
    <property type="entry name" value="Hexapep"/>
    <property type="match status" value="1"/>
</dbReference>
<dbReference type="EMBL" id="CP003350">
    <property type="protein sequence ID" value="AFC87415.1"/>
    <property type="molecule type" value="Genomic_DNA"/>
</dbReference>
<evidence type="ECO:0000313" key="1">
    <source>
        <dbReference type="EMBL" id="AFC87415.1"/>
    </source>
</evidence>
<keyword evidence="2" id="KW-1185">Reference proteome</keyword>
<dbReference type="CDD" id="cd04645">
    <property type="entry name" value="LbH_gamma_CA_like"/>
    <property type="match status" value="1"/>
</dbReference>
<dbReference type="PANTHER" id="PTHR13061:SF56">
    <property type="entry name" value="PROTEIN YRDA"/>
    <property type="match status" value="1"/>
</dbReference>
<dbReference type="GO" id="GO:0016740">
    <property type="term" value="F:transferase activity"/>
    <property type="evidence" value="ECO:0007669"/>
    <property type="project" value="UniProtKB-KW"/>
</dbReference>
<dbReference type="InterPro" id="IPR001451">
    <property type="entry name" value="Hexapep"/>
</dbReference>
<reference evidence="1" key="1">
    <citation type="submission" date="2012-02" db="EMBL/GenBank/DDBJ databases">
        <title>The complete genome of Frateuria aurantia DSM 6220.</title>
        <authorList>
            <consortium name="US DOE Joint Genome Institute (JGI-PGF)"/>
            <person name="Lucas S."/>
            <person name="Copeland A."/>
            <person name="Lapidus A."/>
            <person name="Glavina del Rio T."/>
            <person name="Dalin E."/>
            <person name="Tice H."/>
            <person name="Bruce D."/>
            <person name="Goodwin L."/>
            <person name="Pitluck S."/>
            <person name="Peters L."/>
            <person name="Ovchinnikova G."/>
            <person name="Teshima H."/>
            <person name="Kyrpides N."/>
            <person name="Mavromatis K."/>
            <person name="Ivanova N."/>
            <person name="Brettin T."/>
            <person name="Detter J.C."/>
            <person name="Han C."/>
            <person name="Larimer F."/>
            <person name="Land M."/>
            <person name="Hauser L."/>
            <person name="Markowitz V."/>
            <person name="Cheng J.-F."/>
            <person name="Hugenholtz P."/>
            <person name="Woyke T."/>
            <person name="Wu D."/>
            <person name="Brambilla E."/>
            <person name="Klenk H.-P."/>
            <person name="Eisen J.A."/>
        </authorList>
    </citation>
    <scope>NUCLEOTIDE SEQUENCE</scope>
    <source>
        <strain evidence="1">DSM 6220</strain>
    </source>
</reference>
<dbReference type="AlphaFoldDB" id="H8L3P6"/>
<dbReference type="STRING" id="767434.Fraau_3088"/>
<dbReference type="InterPro" id="IPR050484">
    <property type="entry name" value="Transf_Hexapept/Carb_Anhydrase"/>
</dbReference>
<dbReference type="InterPro" id="IPR047324">
    <property type="entry name" value="LbH_gamma_CA-like"/>
</dbReference>
<name>H8L3P6_FRAAD</name>
<dbReference type="InterPro" id="IPR011004">
    <property type="entry name" value="Trimer_LpxA-like_sf"/>
</dbReference>
<organism evidence="1 2">
    <name type="scientific">Frateuria aurantia (strain ATCC 33424 / DSM 6220 / KCTC 2777 / LMG 1558 / NBRC 3245 / NCIMB 13370)</name>
    <name type="common">Acetobacter aurantius</name>
    <dbReference type="NCBI Taxonomy" id="767434"/>
    <lineage>
        <taxon>Bacteria</taxon>
        <taxon>Pseudomonadati</taxon>
        <taxon>Pseudomonadota</taxon>
        <taxon>Gammaproteobacteria</taxon>
        <taxon>Lysobacterales</taxon>
        <taxon>Rhodanobacteraceae</taxon>
        <taxon>Frateuria</taxon>
    </lineage>
</organism>
<proteinExistence type="predicted"/>
<dbReference type="RefSeq" id="WP_014404418.1">
    <property type="nucleotide sequence ID" value="NC_017033.1"/>
</dbReference>
<evidence type="ECO:0000313" key="2">
    <source>
        <dbReference type="Proteomes" id="UP000005234"/>
    </source>
</evidence>
<dbReference type="eggNOG" id="COG0663">
    <property type="taxonomic scope" value="Bacteria"/>
</dbReference>
<dbReference type="SUPFAM" id="SSF51161">
    <property type="entry name" value="Trimeric LpxA-like enzymes"/>
    <property type="match status" value="1"/>
</dbReference>
<dbReference type="Gene3D" id="2.160.10.10">
    <property type="entry name" value="Hexapeptide repeat proteins"/>
    <property type="match status" value="1"/>
</dbReference>
<dbReference type="KEGG" id="fau:Fraau_3088"/>
<accession>H8L3P6</accession>
<dbReference type="HOGENOM" id="CLU_064827_7_0_6"/>